<organism evidence="2 3">
    <name type="scientific">Selenomonas sputigena (strain ATCC 35185 / DSM 20758 / CCUG 44933 / VPI D19B-28)</name>
    <dbReference type="NCBI Taxonomy" id="546271"/>
    <lineage>
        <taxon>Bacteria</taxon>
        <taxon>Bacillati</taxon>
        <taxon>Bacillota</taxon>
        <taxon>Negativicutes</taxon>
        <taxon>Selenomonadales</taxon>
        <taxon>Selenomonadaceae</taxon>
        <taxon>Selenomonas</taxon>
    </lineage>
</organism>
<sequence>MNIVPTTIAQEKHGRNGSDKARRIKYNGREKTCPHREQLSLKGVQKRRGRNGEPL</sequence>
<dbReference type="Proteomes" id="UP000003505">
    <property type="component" value="Unassembled WGS sequence"/>
</dbReference>
<evidence type="ECO:0000256" key="1">
    <source>
        <dbReference type="SAM" id="MobiDB-lite"/>
    </source>
</evidence>
<gene>
    <name evidence="2" type="ORF">SELSPUOL_02226</name>
</gene>
<comment type="caution">
    <text evidence="2">The sequence shown here is derived from an EMBL/GenBank/DDBJ whole genome shotgun (WGS) entry which is preliminary data.</text>
</comment>
<evidence type="ECO:0000313" key="3">
    <source>
        <dbReference type="Proteomes" id="UP000003505"/>
    </source>
</evidence>
<dbReference type="EMBL" id="ACKP02000049">
    <property type="protein sequence ID" value="EEX76401.1"/>
    <property type="molecule type" value="Genomic_DNA"/>
</dbReference>
<feature type="region of interest" description="Disordered" evidence="1">
    <location>
        <begin position="1"/>
        <end position="55"/>
    </location>
</feature>
<dbReference type="AlphaFoldDB" id="C9LXL8"/>
<feature type="compositionally biased region" description="Basic and acidic residues" evidence="1">
    <location>
        <begin position="10"/>
        <end position="39"/>
    </location>
</feature>
<protein>
    <submittedName>
        <fullName evidence="2">Uncharacterized protein</fullName>
    </submittedName>
</protein>
<evidence type="ECO:0000313" key="2">
    <source>
        <dbReference type="EMBL" id="EEX76401.1"/>
    </source>
</evidence>
<proteinExistence type="predicted"/>
<reference evidence="2 3" key="1">
    <citation type="submission" date="2009-09" db="EMBL/GenBank/DDBJ databases">
        <authorList>
            <person name="Weinstock G."/>
            <person name="Sodergren E."/>
            <person name="Clifton S."/>
            <person name="Fulton L."/>
            <person name="Fulton B."/>
            <person name="Courtney L."/>
            <person name="Fronick C."/>
            <person name="Harrison M."/>
            <person name="Strong C."/>
            <person name="Farmer C."/>
            <person name="Delahaunty K."/>
            <person name="Markovic C."/>
            <person name="Hall O."/>
            <person name="Minx P."/>
            <person name="Tomlinson C."/>
            <person name="Mitreva M."/>
            <person name="Nelson J."/>
            <person name="Hou S."/>
            <person name="Wollam A."/>
            <person name="Pepin K.H."/>
            <person name="Johnson M."/>
            <person name="Bhonagiri V."/>
            <person name="Nash W.E."/>
            <person name="Warren W."/>
            <person name="Chinwalla A."/>
            <person name="Mardis E.R."/>
            <person name="Wilson R.K."/>
        </authorList>
    </citation>
    <scope>NUCLEOTIDE SEQUENCE [LARGE SCALE GENOMIC DNA]</scope>
    <source>
        <strain evidence="3">ATCC 35185 / DSM 20758 / VPI D19B-28</strain>
    </source>
</reference>
<accession>C9LXL8</accession>
<name>C9LXL8_SELS3</name>